<dbReference type="RefSeq" id="WP_145198890.1">
    <property type="nucleotide sequence ID" value="NZ_CP036434.1"/>
</dbReference>
<keyword evidence="3" id="KW-1185">Reference proteome</keyword>
<reference evidence="2 3" key="1">
    <citation type="submission" date="2019-02" db="EMBL/GenBank/DDBJ databases">
        <title>Deep-cultivation of Planctomycetes and their phenomic and genomic characterization uncovers novel biology.</title>
        <authorList>
            <person name="Wiegand S."/>
            <person name="Jogler M."/>
            <person name="Boedeker C."/>
            <person name="Pinto D."/>
            <person name="Vollmers J."/>
            <person name="Rivas-Marin E."/>
            <person name="Kohn T."/>
            <person name="Peeters S.H."/>
            <person name="Heuer A."/>
            <person name="Rast P."/>
            <person name="Oberbeckmann S."/>
            <person name="Bunk B."/>
            <person name="Jeske O."/>
            <person name="Meyerdierks A."/>
            <person name="Storesund J.E."/>
            <person name="Kallscheuer N."/>
            <person name="Luecker S."/>
            <person name="Lage O.M."/>
            <person name="Pohl T."/>
            <person name="Merkel B.J."/>
            <person name="Hornburger P."/>
            <person name="Mueller R.-W."/>
            <person name="Bruemmer F."/>
            <person name="Labrenz M."/>
            <person name="Spormann A.M."/>
            <person name="Op den Camp H."/>
            <person name="Overmann J."/>
            <person name="Amann R."/>
            <person name="Jetten M.S.M."/>
            <person name="Mascher T."/>
            <person name="Medema M.H."/>
            <person name="Devos D.P."/>
            <person name="Kaster A.-K."/>
            <person name="Ovreas L."/>
            <person name="Rohde M."/>
            <person name="Galperin M.Y."/>
            <person name="Jogler C."/>
        </authorList>
    </citation>
    <scope>NUCLEOTIDE SEQUENCE [LARGE SCALE GENOMIC DNA]</scope>
    <source>
        <strain evidence="2 3">Poly30</strain>
    </source>
</reference>
<keyword evidence="1" id="KW-0472">Membrane</keyword>
<name>A0A518EU76_9BACT</name>
<evidence type="ECO:0000313" key="2">
    <source>
        <dbReference type="EMBL" id="QDV07646.1"/>
    </source>
</evidence>
<keyword evidence="1" id="KW-1133">Transmembrane helix</keyword>
<accession>A0A518EU76</accession>
<dbReference type="AlphaFoldDB" id="A0A518EU76"/>
<organism evidence="2 3">
    <name type="scientific">Saltatorellus ferox</name>
    <dbReference type="NCBI Taxonomy" id="2528018"/>
    <lineage>
        <taxon>Bacteria</taxon>
        <taxon>Pseudomonadati</taxon>
        <taxon>Planctomycetota</taxon>
        <taxon>Planctomycetia</taxon>
        <taxon>Planctomycetia incertae sedis</taxon>
        <taxon>Saltatorellus</taxon>
    </lineage>
</organism>
<gene>
    <name evidence="2" type="ORF">Poly30_31740</name>
</gene>
<dbReference type="Proteomes" id="UP000320390">
    <property type="component" value="Chromosome"/>
</dbReference>
<protein>
    <submittedName>
        <fullName evidence="2">Uncharacterized protein</fullName>
    </submittedName>
</protein>
<evidence type="ECO:0000256" key="1">
    <source>
        <dbReference type="SAM" id="Phobius"/>
    </source>
</evidence>
<feature type="transmembrane region" description="Helical" evidence="1">
    <location>
        <begin position="21"/>
        <end position="38"/>
    </location>
</feature>
<evidence type="ECO:0000313" key="3">
    <source>
        <dbReference type="Proteomes" id="UP000320390"/>
    </source>
</evidence>
<dbReference type="OrthoDB" id="291720at2"/>
<proteinExistence type="predicted"/>
<keyword evidence="1" id="KW-0812">Transmembrane</keyword>
<dbReference type="EMBL" id="CP036434">
    <property type="protein sequence ID" value="QDV07646.1"/>
    <property type="molecule type" value="Genomic_DNA"/>
</dbReference>
<sequence>MRTSTASNPAPSSVGARAQRIAWFGAGVACALGALTLLDSAQARLSSPIASAAPLPIAPAPSLLLGAPAAVQGANGNSSQNDLVRPLPVTSSGVTGDSNNRMIAVTGNDITGQSVLYLVDTIDKQLAVYQASGGAPGTQNVKLVGARNISLDLQLDGLNDRTEVDKQPLTYKDLERRFNNSTDNSRTAPSGVPR</sequence>